<dbReference type="Pfam" id="PF21234">
    <property type="entry name" value="Phosphatase-like_N"/>
    <property type="match status" value="1"/>
</dbReference>
<dbReference type="CDD" id="cd00090">
    <property type="entry name" value="HTH_ARSR"/>
    <property type="match status" value="1"/>
</dbReference>
<feature type="domain" description="HTH arsR-type" evidence="3">
    <location>
        <begin position="21"/>
        <end position="119"/>
    </location>
</feature>
<dbReference type="Proteomes" id="UP001500002">
    <property type="component" value="Unassembled WGS sequence"/>
</dbReference>
<dbReference type="RefSeq" id="WP_344297060.1">
    <property type="nucleotide sequence ID" value="NZ_BAAANJ010000015.1"/>
</dbReference>
<dbReference type="Gene3D" id="1.10.10.10">
    <property type="entry name" value="Winged helix-like DNA-binding domain superfamily/Winged helix DNA-binding domain"/>
    <property type="match status" value="1"/>
</dbReference>
<dbReference type="NCBIfam" id="NF046112">
    <property type="entry name" value="MSMEG_6209_Nter"/>
    <property type="match status" value="1"/>
</dbReference>
<proteinExistence type="predicted"/>
<dbReference type="Gene3D" id="1.10.8.1060">
    <property type="entry name" value="Corynebacterium glutamicum thioredoxin-dependent arsenate reductase, N-terminal domain"/>
    <property type="match status" value="1"/>
</dbReference>
<dbReference type="CDD" id="cd16345">
    <property type="entry name" value="LMWP_ArsC"/>
    <property type="match status" value="1"/>
</dbReference>
<dbReference type="EMBL" id="BAAANJ010000015">
    <property type="protein sequence ID" value="GAA1817464.1"/>
    <property type="molecule type" value="Genomic_DNA"/>
</dbReference>
<protein>
    <recommendedName>
        <fullName evidence="6">ArsR family transcriptional regulator</fullName>
    </recommendedName>
</protein>
<keyword evidence="1" id="KW-0059">Arsenical resistance</keyword>
<keyword evidence="5" id="KW-1185">Reference proteome</keyword>
<gene>
    <name evidence="4" type="ORF">GCM10009749_29300</name>
</gene>
<dbReference type="InterPro" id="IPR036388">
    <property type="entry name" value="WH-like_DNA-bd_sf"/>
</dbReference>
<dbReference type="InterPro" id="IPR048716">
    <property type="entry name" value="Phosphatase-like_N"/>
</dbReference>
<evidence type="ECO:0000259" key="3">
    <source>
        <dbReference type="SMART" id="SM00418"/>
    </source>
</evidence>
<dbReference type="Gene3D" id="3.40.50.2300">
    <property type="match status" value="1"/>
</dbReference>
<organism evidence="4 5">
    <name type="scientific">Agromyces neolithicus</name>
    <dbReference type="NCBI Taxonomy" id="269420"/>
    <lineage>
        <taxon>Bacteria</taxon>
        <taxon>Bacillati</taxon>
        <taxon>Actinomycetota</taxon>
        <taxon>Actinomycetes</taxon>
        <taxon>Micrococcales</taxon>
        <taxon>Microbacteriaceae</taxon>
        <taxon>Agromyces</taxon>
    </lineage>
</organism>
<feature type="domain" description="Phosphotyrosine protein phosphatase I" evidence="2">
    <location>
        <begin position="192"/>
        <end position="317"/>
    </location>
</feature>
<evidence type="ECO:0000259" key="2">
    <source>
        <dbReference type="SMART" id="SM00226"/>
    </source>
</evidence>
<reference evidence="4 5" key="1">
    <citation type="journal article" date="2019" name="Int. J. Syst. Evol. Microbiol.">
        <title>The Global Catalogue of Microorganisms (GCM) 10K type strain sequencing project: providing services to taxonomists for standard genome sequencing and annotation.</title>
        <authorList>
            <consortium name="The Broad Institute Genomics Platform"/>
            <consortium name="The Broad Institute Genome Sequencing Center for Infectious Disease"/>
            <person name="Wu L."/>
            <person name="Ma J."/>
        </authorList>
    </citation>
    <scope>NUCLEOTIDE SEQUENCE [LARGE SCALE GENOMIC DNA]</scope>
    <source>
        <strain evidence="4 5">JCM 14322</strain>
    </source>
</reference>
<dbReference type="InterPro" id="IPR011991">
    <property type="entry name" value="ArsR-like_HTH"/>
</dbReference>
<dbReference type="SMART" id="SM00418">
    <property type="entry name" value="HTH_ARSR"/>
    <property type="match status" value="1"/>
</dbReference>
<sequence>MSGPGSPAPLDPASAESRARQIAILADPVRLRLLSVLATDPDRPWNADQLAIILEIDAPSVLGHLDNLQAVGLLVPRPGVASPQLIPSAEAWVRFGRLLAGKPAYVRVESADARVDVDALPSPIQRIADRLTYRYSAHFSRETVERYVAESYELLKARAKTTRHLPSLTSRFASDRLGALAAAQGFDLTGVPEVLFVCVQNSGRSQMAAGLLRTLAGERVHVRTAGSQPADTIDPLVVEVLNEIGVPTVAEFPKPLTDEVVQAADVVITMGCGDACPVYPGRRYMDWKIRDPLGHPIEEVRRIRDEVRSHVEALMVGLDLR</sequence>
<dbReference type="SMART" id="SM00226">
    <property type="entry name" value="LMWPc"/>
    <property type="match status" value="1"/>
</dbReference>
<evidence type="ECO:0000313" key="5">
    <source>
        <dbReference type="Proteomes" id="UP001500002"/>
    </source>
</evidence>
<name>A0ABN2MAA8_9MICO</name>
<evidence type="ECO:0000256" key="1">
    <source>
        <dbReference type="ARBA" id="ARBA00022849"/>
    </source>
</evidence>
<accession>A0ABN2MAA8</accession>
<dbReference type="PANTHER" id="PTHR43428:SF1">
    <property type="entry name" value="ARSENATE REDUCTASE"/>
    <property type="match status" value="1"/>
</dbReference>
<dbReference type="PANTHER" id="PTHR43428">
    <property type="entry name" value="ARSENATE REDUCTASE"/>
    <property type="match status" value="1"/>
</dbReference>
<comment type="caution">
    <text evidence="4">The sequence shown here is derived from an EMBL/GenBank/DDBJ whole genome shotgun (WGS) entry which is preliminary data.</text>
</comment>
<evidence type="ECO:0008006" key="6">
    <source>
        <dbReference type="Google" id="ProtNLM"/>
    </source>
</evidence>
<dbReference type="InterPro" id="IPR036196">
    <property type="entry name" value="Ptyr_pPase_sf"/>
</dbReference>
<dbReference type="InterPro" id="IPR023485">
    <property type="entry name" value="Ptyr_pPase"/>
</dbReference>
<dbReference type="Pfam" id="PF01451">
    <property type="entry name" value="LMWPc"/>
    <property type="match status" value="1"/>
</dbReference>
<dbReference type="SUPFAM" id="SSF46785">
    <property type="entry name" value="Winged helix' DNA-binding domain"/>
    <property type="match status" value="1"/>
</dbReference>
<dbReference type="InterPro" id="IPR001845">
    <property type="entry name" value="HTH_ArsR_DNA-bd_dom"/>
</dbReference>
<dbReference type="SUPFAM" id="SSF52788">
    <property type="entry name" value="Phosphotyrosine protein phosphatases I"/>
    <property type="match status" value="1"/>
</dbReference>
<dbReference type="InterPro" id="IPR036390">
    <property type="entry name" value="WH_DNA-bd_sf"/>
</dbReference>
<evidence type="ECO:0000313" key="4">
    <source>
        <dbReference type="EMBL" id="GAA1817464.1"/>
    </source>
</evidence>
<dbReference type="Pfam" id="PF12840">
    <property type="entry name" value="HTH_20"/>
    <property type="match status" value="1"/>
</dbReference>